<reference evidence="2" key="1">
    <citation type="submission" date="2019-08" db="EMBL/GenBank/DDBJ databases">
        <title>Three high-quality genomes provides insights into domestication of ducks.</title>
        <authorList>
            <person name="Hou Z.C."/>
            <person name="Zhu F."/>
            <person name="Yin Z.T."/>
            <person name="Zhang F."/>
        </authorList>
    </citation>
    <scope>NUCLEOTIDE SEQUENCE [LARGE SCALE GENOMIC DNA]</scope>
</reference>
<evidence type="ECO:0008006" key="4">
    <source>
        <dbReference type="Google" id="ProtNLM"/>
    </source>
</evidence>
<name>A0A8B9QW80_ANAPL</name>
<proteinExistence type="predicted"/>
<reference evidence="2" key="2">
    <citation type="submission" date="2025-08" db="UniProtKB">
        <authorList>
            <consortium name="Ensembl"/>
        </authorList>
    </citation>
    <scope>IDENTIFICATION</scope>
</reference>
<sequence length="114" mass="13228">LFFLKSVFSISTLLFVRWALSPQKLTFSPANCVFLLKTDIFSLKKRHSYLQIGSFSLENDIFFSKPGPFPARSDIFPQKWALSPQKLTFSLQIGSFTFKKMTFTPTNWVFFPQN</sequence>
<accession>A0A8B9QW80</accession>
<evidence type="ECO:0000313" key="3">
    <source>
        <dbReference type="Proteomes" id="UP000694400"/>
    </source>
</evidence>
<dbReference type="Ensembl" id="ENSAPLT00020003654.1">
    <property type="protein sequence ID" value="ENSAPLP00020003401.1"/>
    <property type="gene ID" value="ENSAPLG00020002506.1"/>
</dbReference>
<evidence type="ECO:0000256" key="1">
    <source>
        <dbReference type="SAM" id="SignalP"/>
    </source>
</evidence>
<dbReference type="AlphaFoldDB" id="A0A8B9QW80"/>
<organism evidence="2 3">
    <name type="scientific">Anas platyrhynchos</name>
    <name type="common">Mallard</name>
    <name type="synonym">Anas boschas</name>
    <dbReference type="NCBI Taxonomy" id="8839"/>
    <lineage>
        <taxon>Eukaryota</taxon>
        <taxon>Metazoa</taxon>
        <taxon>Chordata</taxon>
        <taxon>Craniata</taxon>
        <taxon>Vertebrata</taxon>
        <taxon>Euteleostomi</taxon>
        <taxon>Archelosauria</taxon>
        <taxon>Archosauria</taxon>
        <taxon>Dinosauria</taxon>
        <taxon>Saurischia</taxon>
        <taxon>Theropoda</taxon>
        <taxon>Coelurosauria</taxon>
        <taxon>Aves</taxon>
        <taxon>Neognathae</taxon>
        <taxon>Galloanserae</taxon>
        <taxon>Anseriformes</taxon>
        <taxon>Anatidae</taxon>
        <taxon>Anatinae</taxon>
        <taxon>Anas</taxon>
    </lineage>
</organism>
<reference evidence="2" key="3">
    <citation type="submission" date="2025-09" db="UniProtKB">
        <authorList>
            <consortium name="Ensembl"/>
        </authorList>
    </citation>
    <scope>IDENTIFICATION</scope>
</reference>
<evidence type="ECO:0000313" key="2">
    <source>
        <dbReference type="Ensembl" id="ENSAPLP00020003401.1"/>
    </source>
</evidence>
<dbReference type="Proteomes" id="UP000694400">
    <property type="component" value="Chromosome 40"/>
</dbReference>
<keyword evidence="1" id="KW-0732">Signal</keyword>
<protein>
    <recommendedName>
        <fullName evidence="4">Secreted protein</fullName>
    </recommendedName>
</protein>
<feature type="chain" id="PRO_5034433702" description="Secreted protein" evidence="1">
    <location>
        <begin position="20"/>
        <end position="114"/>
    </location>
</feature>
<feature type="signal peptide" evidence="1">
    <location>
        <begin position="1"/>
        <end position="19"/>
    </location>
</feature>